<reference evidence="2 3" key="1">
    <citation type="submission" date="2023-03" db="EMBL/GenBank/DDBJ databases">
        <title>Genome insight into feeding habits of ladybird beetles.</title>
        <authorList>
            <person name="Li H.-S."/>
            <person name="Huang Y.-H."/>
            <person name="Pang H."/>
        </authorList>
    </citation>
    <scope>NUCLEOTIDE SEQUENCE [LARGE SCALE GENOMIC DNA]</scope>
    <source>
        <strain evidence="2">SYSU_2023b</strain>
        <tissue evidence="2">Whole body</tissue>
    </source>
</reference>
<name>A0AAW1V5P6_9CUCU</name>
<evidence type="ECO:0000256" key="1">
    <source>
        <dbReference type="SAM" id="SignalP"/>
    </source>
</evidence>
<feature type="chain" id="PRO_5043799976" evidence="1">
    <location>
        <begin position="26"/>
        <end position="112"/>
    </location>
</feature>
<keyword evidence="1" id="KW-0732">Signal</keyword>
<accession>A0AAW1V5P6</accession>
<protein>
    <submittedName>
        <fullName evidence="2">Uncharacterized protein</fullName>
    </submittedName>
</protein>
<gene>
    <name evidence="2" type="ORF">WA026_013345</name>
</gene>
<keyword evidence="3" id="KW-1185">Reference proteome</keyword>
<evidence type="ECO:0000313" key="3">
    <source>
        <dbReference type="Proteomes" id="UP001431783"/>
    </source>
</evidence>
<sequence length="112" mass="12675">MIGQIKMLLVLRFAYFMSFSVLVCTQDCKMTSETCNDSNNCCGVAAFKDFVLILIRIAGRLQIPVHIRIALLAPTVTSTKLVQLVKVKKFANENFTIFIHTTYIIYSKFTSN</sequence>
<evidence type="ECO:0000313" key="2">
    <source>
        <dbReference type="EMBL" id="KAK9891012.1"/>
    </source>
</evidence>
<dbReference type="EMBL" id="JARQZJ010000127">
    <property type="protein sequence ID" value="KAK9891012.1"/>
    <property type="molecule type" value="Genomic_DNA"/>
</dbReference>
<dbReference type="Proteomes" id="UP001431783">
    <property type="component" value="Unassembled WGS sequence"/>
</dbReference>
<dbReference type="AlphaFoldDB" id="A0AAW1V5P6"/>
<feature type="signal peptide" evidence="1">
    <location>
        <begin position="1"/>
        <end position="25"/>
    </location>
</feature>
<proteinExistence type="predicted"/>
<comment type="caution">
    <text evidence="2">The sequence shown here is derived from an EMBL/GenBank/DDBJ whole genome shotgun (WGS) entry which is preliminary data.</text>
</comment>
<organism evidence="2 3">
    <name type="scientific">Henosepilachna vigintioctopunctata</name>
    <dbReference type="NCBI Taxonomy" id="420089"/>
    <lineage>
        <taxon>Eukaryota</taxon>
        <taxon>Metazoa</taxon>
        <taxon>Ecdysozoa</taxon>
        <taxon>Arthropoda</taxon>
        <taxon>Hexapoda</taxon>
        <taxon>Insecta</taxon>
        <taxon>Pterygota</taxon>
        <taxon>Neoptera</taxon>
        <taxon>Endopterygota</taxon>
        <taxon>Coleoptera</taxon>
        <taxon>Polyphaga</taxon>
        <taxon>Cucujiformia</taxon>
        <taxon>Coccinelloidea</taxon>
        <taxon>Coccinellidae</taxon>
        <taxon>Epilachninae</taxon>
        <taxon>Epilachnini</taxon>
        <taxon>Henosepilachna</taxon>
    </lineage>
</organism>